<comment type="subcellular location">
    <subcellularLocation>
        <location evidence="1">Membrane</location>
    </subcellularLocation>
</comment>
<dbReference type="EMBL" id="CACRUS010000028">
    <property type="protein sequence ID" value="VYU69776.1"/>
    <property type="molecule type" value="Genomic_DNA"/>
</dbReference>
<dbReference type="GO" id="GO:0008381">
    <property type="term" value="F:mechanosensitive monoatomic ion channel activity"/>
    <property type="evidence" value="ECO:0007669"/>
    <property type="project" value="InterPro"/>
</dbReference>
<feature type="transmembrane region" description="Helical" evidence="5">
    <location>
        <begin position="16"/>
        <end position="37"/>
    </location>
</feature>
<dbReference type="PANTHER" id="PTHR30414">
    <property type="entry name" value="MINICONDUCTANCE MECHANOSENSITIVE CHANNEL YBDG"/>
    <property type="match status" value="1"/>
</dbReference>
<dbReference type="GO" id="GO:0071470">
    <property type="term" value="P:cellular response to osmotic stress"/>
    <property type="evidence" value="ECO:0007669"/>
    <property type="project" value="InterPro"/>
</dbReference>
<dbReference type="InterPro" id="IPR030192">
    <property type="entry name" value="YbdG"/>
</dbReference>
<dbReference type="InterPro" id="IPR010920">
    <property type="entry name" value="LSM_dom_sf"/>
</dbReference>
<feature type="transmembrane region" description="Helical" evidence="5">
    <location>
        <begin position="92"/>
        <end position="116"/>
    </location>
</feature>
<dbReference type="SUPFAM" id="SSF50182">
    <property type="entry name" value="Sm-like ribonucleoproteins"/>
    <property type="match status" value="1"/>
</dbReference>
<evidence type="ECO:0000256" key="5">
    <source>
        <dbReference type="SAM" id="Phobius"/>
    </source>
</evidence>
<protein>
    <submittedName>
        <fullName evidence="7">Miniconductance mechanosensitive channel YbdG</fullName>
    </submittedName>
</protein>
<evidence type="ECO:0000256" key="2">
    <source>
        <dbReference type="ARBA" id="ARBA00022692"/>
    </source>
</evidence>
<dbReference type="Gene3D" id="2.30.30.60">
    <property type="match status" value="1"/>
</dbReference>
<feature type="transmembrane region" description="Helical" evidence="5">
    <location>
        <begin position="137"/>
        <end position="157"/>
    </location>
</feature>
<dbReference type="InterPro" id="IPR023408">
    <property type="entry name" value="MscS_beta-dom_sf"/>
</dbReference>
<feature type="transmembrane region" description="Helical" evidence="5">
    <location>
        <begin position="69"/>
        <end position="86"/>
    </location>
</feature>
<gene>
    <name evidence="7" type="primary">ybdG_1</name>
    <name evidence="7" type="ORF">PALFYP105_00685</name>
</gene>
<proteinExistence type="predicted"/>
<sequence length="241" mass="27178">MVYLDYLLTFIESNPALAIGFNLILLVISGFFAHLMCKFLLIKIVRKVFFSSHKQDVPLEKDRRIAEKLSNFIPVIIVYYVLQFMPNMPASLVTAINTICGILFFIFLSVFFNEMLDIVNSSYLRKTKRKNHSIKGYIQIGKIFIHIIAAIMILAVMSNKSPAIIISSLGAVAAVLMLVFQHTLLSLVANIQLSSNDVLQLGDWIEMPDKNLSGEVTDIALHTITIRNWDNTISRIPTKTS</sequence>
<feature type="transmembrane region" description="Helical" evidence="5">
    <location>
        <begin position="163"/>
        <end position="180"/>
    </location>
</feature>
<evidence type="ECO:0000259" key="6">
    <source>
        <dbReference type="Pfam" id="PF00924"/>
    </source>
</evidence>
<name>A0A6N3GZ92_ENTAG</name>
<keyword evidence="2 5" id="KW-0812">Transmembrane</keyword>
<dbReference type="Pfam" id="PF00924">
    <property type="entry name" value="MS_channel_2nd"/>
    <property type="match status" value="1"/>
</dbReference>
<dbReference type="AlphaFoldDB" id="A0A6N3GZ92"/>
<feature type="domain" description="Mechanosensitive ion channel MscS" evidence="6">
    <location>
        <begin position="184"/>
        <end position="239"/>
    </location>
</feature>
<evidence type="ECO:0000313" key="7">
    <source>
        <dbReference type="EMBL" id="VYU69776.1"/>
    </source>
</evidence>
<reference evidence="7" key="1">
    <citation type="submission" date="2019-11" db="EMBL/GenBank/DDBJ databases">
        <authorList>
            <person name="Feng L."/>
        </authorList>
    </citation>
    <scope>NUCLEOTIDE SEQUENCE</scope>
    <source>
        <strain evidence="7">PagglomeransLFYP105</strain>
    </source>
</reference>
<keyword evidence="3 5" id="KW-1133">Transmembrane helix</keyword>
<keyword evidence="4 5" id="KW-0472">Membrane</keyword>
<evidence type="ECO:0000256" key="1">
    <source>
        <dbReference type="ARBA" id="ARBA00004370"/>
    </source>
</evidence>
<dbReference type="InterPro" id="IPR006685">
    <property type="entry name" value="MscS_channel_2nd"/>
</dbReference>
<accession>A0A6N3GZ92</accession>
<dbReference type="GO" id="GO:0005886">
    <property type="term" value="C:plasma membrane"/>
    <property type="evidence" value="ECO:0007669"/>
    <property type="project" value="TreeGrafter"/>
</dbReference>
<organism evidence="7">
    <name type="scientific">Enterobacter agglomerans</name>
    <name type="common">Erwinia herbicola</name>
    <name type="synonym">Pantoea agglomerans</name>
    <dbReference type="NCBI Taxonomy" id="549"/>
    <lineage>
        <taxon>Bacteria</taxon>
        <taxon>Pseudomonadati</taxon>
        <taxon>Pseudomonadota</taxon>
        <taxon>Gammaproteobacteria</taxon>
        <taxon>Enterobacterales</taxon>
        <taxon>Erwiniaceae</taxon>
        <taxon>Pantoea</taxon>
        <taxon>Pantoea agglomerans group</taxon>
    </lineage>
</organism>
<evidence type="ECO:0000256" key="3">
    <source>
        <dbReference type="ARBA" id="ARBA00022989"/>
    </source>
</evidence>
<dbReference type="PANTHER" id="PTHR30414:SF0">
    <property type="entry name" value="MINICONDUCTANCE MECHANOSENSITIVE CHANNEL YBDG"/>
    <property type="match status" value="1"/>
</dbReference>
<evidence type="ECO:0000256" key="4">
    <source>
        <dbReference type="ARBA" id="ARBA00023136"/>
    </source>
</evidence>